<dbReference type="Gene3D" id="3.40.1010.10">
    <property type="entry name" value="Cobalt-precorrin-4 Transmethylase, Domain 1"/>
    <property type="match status" value="1"/>
</dbReference>
<dbReference type="InterPro" id="IPR014776">
    <property type="entry name" value="4pyrrole_Mease_sub2"/>
</dbReference>
<dbReference type="PIRSF" id="PIRSF005917">
    <property type="entry name" value="MTase_YraL"/>
    <property type="match status" value="1"/>
</dbReference>
<sequence>MLLNSPTDNSGHTQKPGELYVVATPIGNMKDITIRALEVLGQVDLIAAEDTRHTGRLLAHHQIKGRFVSYHEHNEAERTPELLNKLKTGLSVALVSNAGTPSVSDPGYRLISAAVAGGINVIPVPGVSAAVCALSAAGLPTDSFVFVGFPASKKARRLKQLEQLAREPRTIIFYESPRRMLTLLQEIVAMMGDRYGVLGREMTKLHAEFVRGHLSEIHSRLKARSAIKGECTLLVTGCQETQDVSLETIRNEIIKRLEATDDSLRDLAKTIAKKYGISKNKVYEEALKIKGKMQGAERKA</sequence>
<evidence type="ECO:0000256" key="6">
    <source>
        <dbReference type="HAMAP-Rule" id="MF_01877"/>
    </source>
</evidence>
<dbReference type="NCBIfam" id="TIGR00096">
    <property type="entry name" value="16S rRNA (cytidine(1402)-2'-O)-methyltransferase"/>
    <property type="match status" value="1"/>
</dbReference>
<dbReference type="HAMAP" id="MF_01877">
    <property type="entry name" value="16SrRNA_methyltr_I"/>
    <property type="match status" value="1"/>
</dbReference>
<dbReference type="PROSITE" id="PS01296">
    <property type="entry name" value="RSMI"/>
    <property type="match status" value="1"/>
</dbReference>
<accession>A0A8J6NRS5</accession>
<dbReference type="EMBL" id="JACNJH010000122">
    <property type="protein sequence ID" value="MBC8361120.1"/>
    <property type="molecule type" value="Genomic_DNA"/>
</dbReference>
<evidence type="ECO:0000259" key="7">
    <source>
        <dbReference type="Pfam" id="PF00590"/>
    </source>
</evidence>
<keyword evidence="3 6" id="KW-0489">Methyltransferase</keyword>
<dbReference type="CDD" id="cd11648">
    <property type="entry name" value="RsmI"/>
    <property type="match status" value="1"/>
</dbReference>
<organism evidence="8 9">
    <name type="scientific">Candidatus Desulfatibia profunda</name>
    <dbReference type="NCBI Taxonomy" id="2841695"/>
    <lineage>
        <taxon>Bacteria</taxon>
        <taxon>Pseudomonadati</taxon>
        <taxon>Thermodesulfobacteriota</taxon>
        <taxon>Desulfobacteria</taxon>
        <taxon>Desulfobacterales</taxon>
        <taxon>Desulfobacterales incertae sedis</taxon>
        <taxon>Candidatus Desulfatibia</taxon>
    </lineage>
</organism>
<reference evidence="8 9" key="1">
    <citation type="submission" date="2020-08" db="EMBL/GenBank/DDBJ databases">
        <title>Bridging the membrane lipid divide: bacteria of the FCB group superphylum have the potential to synthesize archaeal ether lipids.</title>
        <authorList>
            <person name="Villanueva L."/>
            <person name="Von Meijenfeldt F.A.B."/>
            <person name="Westbye A.B."/>
            <person name="Yadav S."/>
            <person name="Hopmans E.C."/>
            <person name="Dutilh B.E."/>
            <person name="Sinninghe Damste J.S."/>
        </authorList>
    </citation>
    <scope>NUCLEOTIDE SEQUENCE [LARGE SCALE GENOMIC DNA]</scope>
    <source>
        <strain evidence="8">NIOZ-UU30</strain>
    </source>
</reference>
<keyword evidence="4 6" id="KW-0808">Transferase</keyword>
<evidence type="ECO:0000256" key="2">
    <source>
        <dbReference type="ARBA" id="ARBA00022552"/>
    </source>
</evidence>
<dbReference type="InterPro" id="IPR008189">
    <property type="entry name" value="rRNA_ssu_MeTfrase_I"/>
</dbReference>
<dbReference type="GO" id="GO:0005737">
    <property type="term" value="C:cytoplasm"/>
    <property type="evidence" value="ECO:0007669"/>
    <property type="project" value="UniProtKB-SubCell"/>
</dbReference>
<gene>
    <name evidence="6 8" type="primary">rsmI</name>
    <name evidence="8" type="ORF">H8E23_06960</name>
</gene>
<dbReference type="GO" id="GO:0070677">
    <property type="term" value="F:rRNA (cytosine-2'-O-)-methyltransferase activity"/>
    <property type="evidence" value="ECO:0007669"/>
    <property type="project" value="UniProtKB-UniRule"/>
</dbReference>
<evidence type="ECO:0000256" key="3">
    <source>
        <dbReference type="ARBA" id="ARBA00022603"/>
    </source>
</evidence>
<dbReference type="EC" id="2.1.1.198" evidence="6"/>
<dbReference type="PANTHER" id="PTHR46111:SF1">
    <property type="entry name" value="RIBOSOMAL RNA SMALL SUBUNIT METHYLTRANSFERASE I"/>
    <property type="match status" value="1"/>
</dbReference>
<proteinExistence type="inferred from homology"/>
<evidence type="ECO:0000256" key="1">
    <source>
        <dbReference type="ARBA" id="ARBA00022490"/>
    </source>
</evidence>
<dbReference type="PANTHER" id="PTHR46111">
    <property type="entry name" value="RIBOSOMAL RNA SMALL SUBUNIT METHYLTRANSFERASE I"/>
    <property type="match status" value="1"/>
</dbReference>
<evidence type="ECO:0000313" key="9">
    <source>
        <dbReference type="Proteomes" id="UP000603434"/>
    </source>
</evidence>
<comment type="function">
    <text evidence="6">Catalyzes the 2'-O-methylation of the ribose of cytidine 1402 (C1402) in 16S rRNA.</text>
</comment>
<feature type="domain" description="Tetrapyrrole methylase" evidence="7">
    <location>
        <begin position="19"/>
        <end position="217"/>
    </location>
</feature>
<comment type="subcellular location">
    <subcellularLocation>
        <location evidence="6">Cytoplasm</location>
    </subcellularLocation>
</comment>
<evidence type="ECO:0000256" key="5">
    <source>
        <dbReference type="ARBA" id="ARBA00022691"/>
    </source>
</evidence>
<keyword evidence="5 6" id="KW-0949">S-adenosyl-L-methionine</keyword>
<dbReference type="InterPro" id="IPR000878">
    <property type="entry name" value="4pyrrol_Mease"/>
</dbReference>
<evidence type="ECO:0000256" key="4">
    <source>
        <dbReference type="ARBA" id="ARBA00022679"/>
    </source>
</evidence>
<evidence type="ECO:0000313" key="8">
    <source>
        <dbReference type="EMBL" id="MBC8361120.1"/>
    </source>
</evidence>
<comment type="caution">
    <text evidence="8">The sequence shown here is derived from an EMBL/GenBank/DDBJ whole genome shotgun (WGS) entry which is preliminary data.</text>
</comment>
<dbReference type="SUPFAM" id="SSF53790">
    <property type="entry name" value="Tetrapyrrole methylase"/>
    <property type="match status" value="1"/>
</dbReference>
<protein>
    <recommendedName>
        <fullName evidence="6">Ribosomal RNA small subunit methyltransferase I</fullName>
        <ecNumber evidence="6">2.1.1.198</ecNumber>
    </recommendedName>
    <alternativeName>
        <fullName evidence="6">16S rRNA 2'-O-ribose C1402 methyltransferase</fullName>
    </alternativeName>
    <alternativeName>
        <fullName evidence="6">rRNA (cytidine-2'-O-)-methyltransferase RsmI</fullName>
    </alternativeName>
</protein>
<dbReference type="InterPro" id="IPR018063">
    <property type="entry name" value="SAM_MeTrfase_RsmI_CS"/>
</dbReference>
<dbReference type="Gene3D" id="3.30.950.10">
    <property type="entry name" value="Methyltransferase, Cobalt-precorrin-4 Transmethylase, Domain 2"/>
    <property type="match status" value="1"/>
</dbReference>
<keyword evidence="1 6" id="KW-0963">Cytoplasm</keyword>
<comment type="catalytic activity">
    <reaction evidence="6">
        <text>cytidine(1402) in 16S rRNA + S-adenosyl-L-methionine = 2'-O-methylcytidine(1402) in 16S rRNA + S-adenosyl-L-homocysteine + H(+)</text>
        <dbReference type="Rhea" id="RHEA:42924"/>
        <dbReference type="Rhea" id="RHEA-COMP:10285"/>
        <dbReference type="Rhea" id="RHEA-COMP:10286"/>
        <dbReference type="ChEBI" id="CHEBI:15378"/>
        <dbReference type="ChEBI" id="CHEBI:57856"/>
        <dbReference type="ChEBI" id="CHEBI:59789"/>
        <dbReference type="ChEBI" id="CHEBI:74495"/>
        <dbReference type="ChEBI" id="CHEBI:82748"/>
        <dbReference type="EC" id="2.1.1.198"/>
    </reaction>
</comment>
<name>A0A8J6NRS5_9BACT</name>
<dbReference type="AlphaFoldDB" id="A0A8J6NRS5"/>
<dbReference type="Pfam" id="PF00590">
    <property type="entry name" value="TP_methylase"/>
    <property type="match status" value="1"/>
</dbReference>
<comment type="similarity">
    <text evidence="6">Belongs to the methyltransferase superfamily. RsmI family.</text>
</comment>
<dbReference type="InterPro" id="IPR014777">
    <property type="entry name" value="4pyrrole_Mease_sub1"/>
</dbReference>
<keyword evidence="2 6" id="KW-0698">rRNA processing</keyword>
<dbReference type="FunFam" id="3.40.1010.10:FF:000002">
    <property type="entry name" value="Ribosomal RNA small subunit methyltransferase I"/>
    <property type="match status" value="1"/>
</dbReference>
<dbReference type="InterPro" id="IPR035996">
    <property type="entry name" value="4pyrrol_Methylase_sf"/>
</dbReference>
<dbReference type="Proteomes" id="UP000603434">
    <property type="component" value="Unassembled WGS sequence"/>
</dbReference>
<dbReference type="FunFam" id="3.30.950.10:FF:000002">
    <property type="entry name" value="Ribosomal RNA small subunit methyltransferase I"/>
    <property type="match status" value="1"/>
</dbReference>